<dbReference type="InterPro" id="IPR002711">
    <property type="entry name" value="HNH"/>
</dbReference>
<dbReference type="Pfam" id="PF01844">
    <property type="entry name" value="HNH"/>
    <property type="match status" value="1"/>
</dbReference>
<protein>
    <recommendedName>
        <fullName evidence="1">HNH nuclease domain-containing protein</fullName>
    </recommendedName>
</protein>
<sequence length="201" mass="22582">MCGFLNDQAIRQKNLSTEDYAEAKELFLRAINNVYLVFGEAAFRKPGSKPGTDIDTNLWDTLMITFAKYKERQIVGHEDELREDFGQLMSDIDFTKLLKLHNNLLRKRNSVYAGRVEAILGQPISWDPRRFSKGDRATLMQDNRAQAADGLARCEYCGTVVTDATVHVDHKKPYSQGGSTTLENAQLLCPACNLHKGAKSP</sequence>
<gene>
    <name evidence="2" type="ORF">WJX72_009371</name>
</gene>
<dbReference type="InterPro" id="IPR003615">
    <property type="entry name" value="HNH_nuc"/>
</dbReference>
<organism evidence="2 3">
    <name type="scientific">[Myrmecia] bisecta</name>
    <dbReference type="NCBI Taxonomy" id="41462"/>
    <lineage>
        <taxon>Eukaryota</taxon>
        <taxon>Viridiplantae</taxon>
        <taxon>Chlorophyta</taxon>
        <taxon>core chlorophytes</taxon>
        <taxon>Trebouxiophyceae</taxon>
        <taxon>Trebouxiales</taxon>
        <taxon>Trebouxiaceae</taxon>
        <taxon>Myrmecia</taxon>
    </lineage>
</organism>
<dbReference type="GO" id="GO:0003676">
    <property type="term" value="F:nucleic acid binding"/>
    <property type="evidence" value="ECO:0007669"/>
    <property type="project" value="InterPro"/>
</dbReference>
<dbReference type="AlphaFoldDB" id="A0AAW1PXC2"/>
<name>A0AAW1PXC2_9CHLO</name>
<evidence type="ECO:0000313" key="2">
    <source>
        <dbReference type="EMBL" id="KAK9813121.1"/>
    </source>
</evidence>
<accession>A0AAW1PXC2</accession>
<feature type="domain" description="HNH nuclease" evidence="1">
    <location>
        <begin position="139"/>
        <end position="194"/>
    </location>
</feature>
<evidence type="ECO:0000313" key="3">
    <source>
        <dbReference type="Proteomes" id="UP001489004"/>
    </source>
</evidence>
<proteinExistence type="predicted"/>
<dbReference type="GO" id="GO:0008270">
    <property type="term" value="F:zinc ion binding"/>
    <property type="evidence" value="ECO:0007669"/>
    <property type="project" value="InterPro"/>
</dbReference>
<dbReference type="Gene3D" id="1.10.30.50">
    <property type="match status" value="1"/>
</dbReference>
<evidence type="ECO:0000259" key="1">
    <source>
        <dbReference type="SMART" id="SM00507"/>
    </source>
</evidence>
<reference evidence="2 3" key="1">
    <citation type="journal article" date="2024" name="Nat. Commun.">
        <title>Phylogenomics reveals the evolutionary origins of lichenization in chlorophyte algae.</title>
        <authorList>
            <person name="Puginier C."/>
            <person name="Libourel C."/>
            <person name="Otte J."/>
            <person name="Skaloud P."/>
            <person name="Haon M."/>
            <person name="Grisel S."/>
            <person name="Petersen M."/>
            <person name="Berrin J.G."/>
            <person name="Delaux P.M."/>
            <person name="Dal Grande F."/>
            <person name="Keller J."/>
        </authorList>
    </citation>
    <scope>NUCLEOTIDE SEQUENCE [LARGE SCALE GENOMIC DNA]</scope>
    <source>
        <strain evidence="2 3">SAG 2043</strain>
    </source>
</reference>
<dbReference type="GO" id="GO:0004519">
    <property type="term" value="F:endonuclease activity"/>
    <property type="evidence" value="ECO:0007669"/>
    <property type="project" value="InterPro"/>
</dbReference>
<comment type="caution">
    <text evidence="2">The sequence shown here is derived from an EMBL/GenBank/DDBJ whole genome shotgun (WGS) entry which is preliminary data.</text>
</comment>
<dbReference type="CDD" id="cd00085">
    <property type="entry name" value="HNHc"/>
    <property type="match status" value="1"/>
</dbReference>
<dbReference type="EMBL" id="JALJOR010000008">
    <property type="protein sequence ID" value="KAK9813121.1"/>
    <property type="molecule type" value="Genomic_DNA"/>
</dbReference>
<dbReference type="Proteomes" id="UP001489004">
    <property type="component" value="Unassembled WGS sequence"/>
</dbReference>
<dbReference type="SMART" id="SM00507">
    <property type="entry name" value="HNHc"/>
    <property type="match status" value="1"/>
</dbReference>
<keyword evidence="3" id="KW-1185">Reference proteome</keyword>